<evidence type="ECO:0000313" key="2">
    <source>
        <dbReference type="EMBL" id="EFI99699.1"/>
    </source>
</evidence>
<dbReference type="AlphaFoldDB" id="D8PXM2"/>
<organism evidence="3">
    <name type="scientific">Schizophyllum commune (strain H4-8 / FGSC 9210)</name>
    <name type="common">Split gill fungus</name>
    <dbReference type="NCBI Taxonomy" id="578458"/>
    <lineage>
        <taxon>Eukaryota</taxon>
        <taxon>Fungi</taxon>
        <taxon>Dikarya</taxon>
        <taxon>Basidiomycota</taxon>
        <taxon>Agaricomycotina</taxon>
        <taxon>Agaricomycetes</taxon>
        <taxon>Agaricomycetidae</taxon>
        <taxon>Agaricales</taxon>
        <taxon>Schizophyllaceae</taxon>
        <taxon>Schizophyllum</taxon>
    </lineage>
</organism>
<feature type="domain" description="F-box" evidence="1">
    <location>
        <begin position="122"/>
        <end position="180"/>
    </location>
</feature>
<dbReference type="Proteomes" id="UP000007431">
    <property type="component" value="Unassembled WGS sequence"/>
</dbReference>
<evidence type="ECO:0000259" key="1">
    <source>
        <dbReference type="Pfam" id="PF12937"/>
    </source>
</evidence>
<dbReference type="InterPro" id="IPR036047">
    <property type="entry name" value="F-box-like_dom_sf"/>
</dbReference>
<dbReference type="Gene3D" id="1.20.1280.50">
    <property type="match status" value="1"/>
</dbReference>
<name>D8PXM2_SCHCM</name>
<dbReference type="SUPFAM" id="SSF81383">
    <property type="entry name" value="F-box domain"/>
    <property type="match status" value="1"/>
</dbReference>
<protein>
    <recommendedName>
        <fullName evidence="1">F-box domain-containing protein</fullName>
    </recommendedName>
</protein>
<gene>
    <name evidence="2" type="ORF">SCHCODRAFT_107226</name>
</gene>
<dbReference type="InterPro" id="IPR032675">
    <property type="entry name" value="LRR_dom_sf"/>
</dbReference>
<keyword evidence="3" id="KW-1185">Reference proteome</keyword>
<dbReference type="HOGENOM" id="CLU_031653_0_0_1"/>
<sequence length="558" mass="63006">MSDSSYWPHHSDMRGDRALRELPSPPQAHSVAQEDFIDWQKWRDPVRILTICIPFATRTTLQNAPVQENAPWLQYPGSDPPTAEDLRKALFIPPFSPPPEHWRALIPLDLIPDKDGSYTHPINQLPVELLSYIFTRCLDLEASNLAHAEVDSNFISLLISRVCRRWRLIALDTPFLWQHFLMAPCKNRSHYAIARLFLKRTKGMGMHIRYAENTLRGARTGSCPRACALDFIIRNISQIVALELEGPRGSTVMRLTAVRRGSISMMKRFVLRTRSPNMDPSLARGLHLIFLSNGLREIKWNLATFVPEEISWTRLHYLSLSHCPIEQHTLLRILLSAPALQEAHVEVAKALGPAKRFTAVHADALHSLTVEGEGPQDQLLEALHLPGLRVFSLRPLSSLSHEASSNSPGWPFLDASVLYGFLSRVQGSLERFYLLYGGKTFDEAALVHLITTPQFSEIQILHAIDVYGNVGDLFFSQLCQGNGSVPALPHLSRLSLTDCVTTDGIISRALDARHNAGYPIRDVILGYPTGYRRPHRKDRATFAKLIQANWYILWEEGL</sequence>
<dbReference type="VEuPathDB" id="FungiDB:SCHCODRAFT_02570266"/>
<dbReference type="InParanoid" id="D8PXM2"/>
<feature type="non-terminal residue" evidence="2">
    <location>
        <position position="558"/>
    </location>
</feature>
<dbReference type="Pfam" id="PF12937">
    <property type="entry name" value="F-box-like"/>
    <property type="match status" value="1"/>
</dbReference>
<reference evidence="2 3" key="1">
    <citation type="journal article" date="2010" name="Nat. Biotechnol.">
        <title>Genome sequence of the model mushroom Schizophyllum commune.</title>
        <authorList>
            <person name="Ohm R.A."/>
            <person name="de Jong J.F."/>
            <person name="Lugones L.G."/>
            <person name="Aerts A."/>
            <person name="Kothe E."/>
            <person name="Stajich J.E."/>
            <person name="de Vries R.P."/>
            <person name="Record E."/>
            <person name="Levasseur A."/>
            <person name="Baker S.E."/>
            <person name="Bartholomew K.A."/>
            <person name="Coutinho P.M."/>
            <person name="Erdmann S."/>
            <person name="Fowler T.J."/>
            <person name="Gathman A.C."/>
            <person name="Lombard V."/>
            <person name="Henrissat B."/>
            <person name="Knabe N."/>
            <person name="Kuees U."/>
            <person name="Lilly W.W."/>
            <person name="Lindquist E."/>
            <person name="Lucas S."/>
            <person name="Magnuson J.K."/>
            <person name="Piumi F."/>
            <person name="Raudaskoski M."/>
            <person name="Salamov A."/>
            <person name="Schmutz J."/>
            <person name="Schwarze F.W.M.R."/>
            <person name="vanKuyk P.A."/>
            <person name="Horton J.S."/>
            <person name="Grigoriev I.V."/>
            <person name="Woesten H.A.B."/>
        </authorList>
    </citation>
    <scope>NUCLEOTIDE SEQUENCE [LARGE SCALE GENOMIC DNA]</scope>
    <source>
        <strain evidence="3">H4-8 / FGSC 9210</strain>
    </source>
</reference>
<dbReference type="InterPro" id="IPR001810">
    <property type="entry name" value="F-box_dom"/>
</dbReference>
<proteinExistence type="predicted"/>
<accession>D8PXM2</accession>
<dbReference type="EMBL" id="GL377304">
    <property type="protein sequence ID" value="EFI99699.1"/>
    <property type="molecule type" value="Genomic_DNA"/>
</dbReference>
<evidence type="ECO:0000313" key="3">
    <source>
        <dbReference type="Proteomes" id="UP000007431"/>
    </source>
</evidence>
<dbReference type="Gene3D" id="3.80.10.10">
    <property type="entry name" value="Ribonuclease Inhibitor"/>
    <property type="match status" value="1"/>
</dbReference>